<dbReference type="Gene3D" id="3.80.30.20">
    <property type="entry name" value="tm_1862 like domain"/>
    <property type="match status" value="1"/>
</dbReference>
<reference evidence="7 8" key="1">
    <citation type="submission" date="2008-05" db="EMBL/GenBank/DDBJ databases">
        <title>Complete sequence of chromosome of Geobacter lovleyi SZ.</title>
        <authorList>
            <consortium name="US DOE Joint Genome Institute"/>
            <person name="Lucas S."/>
            <person name="Copeland A."/>
            <person name="Lapidus A."/>
            <person name="Glavina del Rio T."/>
            <person name="Dalin E."/>
            <person name="Tice H."/>
            <person name="Bruce D."/>
            <person name="Goodwin L."/>
            <person name="Pitluck S."/>
            <person name="Chertkov O."/>
            <person name="Meincke L."/>
            <person name="Brettin T."/>
            <person name="Detter J.C."/>
            <person name="Han C."/>
            <person name="Tapia R."/>
            <person name="Kuske C.R."/>
            <person name="Schmutz J."/>
            <person name="Larimer F."/>
            <person name="Land M."/>
            <person name="Hauser L."/>
            <person name="Kyrpides N."/>
            <person name="Mikhailova N."/>
            <person name="Sung Y."/>
            <person name="Fletcher K.E."/>
            <person name="Ritalahti K.M."/>
            <person name="Loeffler F.E."/>
            <person name="Richardson P."/>
        </authorList>
    </citation>
    <scope>NUCLEOTIDE SEQUENCE [LARGE SCALE GENOMIC DNA]</scope>
    <source>
        <strain evidence="8">ATCC BAA-1151 / DSM 17278 / SZ</strain>
    </source>
</reference>
<protein>
    <submittedName>
        <fullName evidence="7">Radical SAM domain protein</fullName>
    </submittedName>
</protein>
<dbReference type="GO" id="GO:0051536">
    <property type="term" value="F:iron-sulfur cluster binding"/>
    <property type="evidence" value="ECO:0007669"/>
    <property type="project" value="UniProtKB-KW"/>
</dbReference>
<dbReference type="PANTHER" id="PTHR43409:SF7">
    <property type="entry name" value="BLL1977 PROTEIN"/>
    <property type="match status" value="1"/>
</dbReference>
<evidence type="ECO:0000313" key="7">
    <source>
        <dbReference type="EMBL" id="ACD96695.1"/>
    </source>
</evidence>
<dbReference type="InterPro" id="IPR058240">
    <property type="entry name" value="rSAM_sf"/>
</dbReference>
<dbReference type="Proteomes" id="UP000002420">
    <property type="component" value="Chromosome"/>
</dbReference>
<dbReference type="AlphaFoldDB" id="B3E8L9"/>
<dbReference type="SFLD" id="SFLDG01082">
    <property type="entry name" value="B12-binding_domain_containing"/>
    <property type="match status" value="1"/>
</dbReference>
<proteinExistence type="predicted"/>
<dbReference type="GO" id="GO:0046872">
    <property type="term" value="F:metal ion binding"/>
    <property type="evidence" value="ECO:0007669"/>
    <property type="project" value="UniProtKB-KW"/>
</dbReference>
<evidence type="ECO:0000256" key="3">
    <source>
        <dbReference type="ARBA" id="ARBA00022723"/>
    </source>
</evidence>
<comment type="cofactor">
    <cofactor evidence="1">
        <name>[4Fe-4S] cluster</name>
        <dbReference type="ChEBI" id="CHEBI:49883"/>
    </cofactor>
</comment>
<keyword evidence="8" id="KW-1185">Reference proteome</keyword>
<dbReference type="STRING" id="398767.Glov_2989"/>
<dbReference type="SUPFAM" id="SSF102114">
    <property type="entry name" value="Radical SAM enzymes"/>
    <property type="match status" value="1"/>
</dbReference>
<dbReference type="SFLD" id="SFLDS00029">
    <property type="entry name" value="Radical_SAM"/>
    <property type="match status" value="1"/>
</dbReference>
<dbReference type="RefSeq" id="WP_012471020.1">
    <property type="nucleotide sequence ID" value="NC_010814.1"/>
</dbReference>
<dbReference type="GO" id="GO:0003824">
    <property type="term" value="F:catalytic activity"/>
    <property type="evidence" value="ECO:0007669"/>
    <property type="project" value="InterPro"/>
</dbReference>
<dbReference type="InterPro" id="IPR007197">
    <property type="entry name" value="rSAM"/>
</dbReference>
<evidence type="ECO:0000313" key="8">
    <source>
        <dbReference type="Proteomes" id="UP000002420"/>
    </source>
</evidence>
<feature type="domain" description="Elp3/MiaA/NifB-like radical SAM core" evidence="6">
    <location>
        <begin position="248"/>
        <end position="445"/>
    </location>
</feature>
<dbReference type="InterPro" id="IPR006638">
    <property type="entry name" value="Elp3/MiaA/NifB-like_rSAM"/>
</dbReference>
<evidence type="ECO:0000256" key="4">
    <source>
        <dbReference type="ARBA" id="ARBA00023004"/>
    </source>
</evidence>
<dbReference type="KEGG" id="glo:Glov_2989"/>
<gene>
    <name evidence="7" type="ordered locus">Glov_2989</name>
</gene>
<keyword evidence="4" id="KW-0408">Iron</keyword>
<keyword evidence="3" id="KW-0479">Metal-binding</keyword>
<dbReference type="GO" id="GO:0005829">
    <property type="term" value="C:cytosol"/>
    <property type="evidence" value="ECO:0007669"/>
    <property type="project" value="TreeGrafter"/>
</dbReference>
<dbReference type="SMART" id="SM00729">
    <property type="entry name" value="Elp3"/>
    <property type="match status" value="1"/>
</dbReference>
<accession>B3E8L9</accession>
<sequence length="500" mass="55826">MLLIFPPIAKACEPPAGIARLAGALQANNIPCRLWDANLEGQLWLLEQQPEADDTWTGRAWRSRQNHLAALRDRRTYANPGRYATAVNDLNHLLLMAAKPLQAEVGLADYRQSDLTPVRSTDLLQVAARPELNPFFPFFQQRLPQLLDGMTTVGISLNFLSQALCSFSLIGLIRQQYPQIRIVVGGGLVTSWLSRPDWQNPFGDLIDHLIAGPGEGPLLALMGHNTSYCNSLPDYQQLPLQQYLSPGLILPYSTASGCWWNRCSFCPERAEGSRFLPLPIPQVLAELQQLVQQYQPTVLHLLDNALSPALLQGLIKQPSGAPWYGFVRFERQLTDPQFCYALKQSGCVMLKLGIESGDQAVLDRLHKGIELEMAGLILENLRAAGIAVYGYLLFGTPAEDEAAARRTLAFVQQHHAAITFLNLAVFNMPLFGDEVADYETELFYEGDLSLYTGFKHPKGWGRGEVRRFLRQEFSRPPEIAAIIRRDPPQFTSNHAALFVP</sequence>
<dbReference type="eggNOG" id="COG1032">
    <property type="taxonomic scope" value="Bacteria"/>
</dbReference>
<name>B3E8L9_TRIL1</name>
<dbReference type="InterPro" id="IPR023404">
    <property type="entry name" value="rSAM_horseshoe"/>
</dbReference>
<dbReference type="InterPro" id="IPR051198">
    <property type="entry name" value="BchE-like"/>
</dbReference>
<evidence type="ECO:0000256" key="2">
    <source>
        <dbReference type="ARBA" id="ARBA00022691"/>
    </source>
</evidence>
<keyword evidence="2" id="KW-0949">S-adenosyl-L-methionine</keyword>
<keyword evidence="5" id="KW-0411">Iron-sulfur</keyword>
<evidence type="ECO:0000259" key="6">
    <source>
        <dbReference type="SMART" id="SM00729"/>
    </source>
</evidence>
<dbReference type="EMBL" id="CP001089">
    <property type="protein sequence ID" value="ACD96695.1"/>
    <property type="molecule type" value="Genomic_DNA"/>
</dbReference>
<dbReference type="OrthoDB" id="9762608at2"/>
<dbReference type="PANTHER" id="PTHR43409">
    <property type="entry name" value="ANAEROBIC MAGNESIUM-PROTOPORPHYRIN IX MONOMETHYL ESTER CYCLASE-RELATED"/>
    <property type="match status" value="1"/>
</dbReference>
<organism evidence="7 8">
    <name type="scientific">Trichlorobacter lovleyi (strain ATCC BAA-1151 / DSM 17278 / SZ)</name>
    <name type="common">Geobacter lovleyi</name>
    <dbReference type="NCBI Taxonomy" id="398767"/>
    <lineage>
        <taxon>Bacteria</taxon>
        <taxon>Pseudomonadati</taxon>
        <taxon>Thermodesulfobacteriota</taxon>
        <taxon>Desulfuromonadia</taxon>
        <taxon>Geobacterales</taxon>
        <taxon>Geobacteraceae</taxon>
        <taxon>Trichlorobacter</taxon>
    </lineage>
</organism>
<evidence type="ECO:0000256" key="5">
    <source>
        <dbReference type="ARBA" id="ARBA00023014"/>
    </source>
</evidence>
<dbReference type="HOGENOM" id="CLU_518499_0_0_7"/>
<evidence type="ECO:0000256" key="1">
    <source>
        <dbReference type="ARBA" id="ARBA00001966"/>
    </source>
</evidence>